<dbReference type="GO" id="GO:0015627">
    <property type="term" value="C:type II protein secretion system complex"/>
    <property type="evidence" value="ECO:0007669"/>
    <property type="project" value="InterPro"/>
</dbReference>
<keyword evidence="6" id="KW-0997">Cell inner membrane</keyword>
<protein>
    <recommendedName>
        <fullName evidence="3">Type II secretion system protein J</fullName>
    </recommendedName>
</protein>
<evidence type="ECO:0000256" key="4">
    <source>
        <dbReference type="ARBA" id="ARBA00022475"/>
    </source>
</evidence>
<sequence length="226" mass="25276">MRIITNKGAVGGGFTLIEVMVAVGIFAVIGAIVFPAMIQFIDVRDRVMAKHHQVESLQKTFLFLAQDLRFASNRLGKDEYGDTADATMVVDDDSLIDLTAMYPDLNLGGQNVPRRVRWVLDDKTLLRLQSPVMDPDGDTRVFKQKLLENVRKVEIELSKVEDGRSSSSKRWDEKSRLPDMIRVTITLENKLEYERLFTMLGGDKLAATAAAANSTEQARQDADEGK</sequence>
<dbReference type="NCBIfam" id="TIGR02532">
    <property type="entry name" value="IV_pilin_GFxxxE"/>
    <property type="match status" value="1"/>
</dbReference>
<reference evidence="11 12" key="1">
    <citation type="submission" date="2018-06" db="EMBL/GenBank/DDBJ databases">
        <title>Genomic Encyclopedia of Type Strains, Phase IV (KMG-IV): sequencing the most valuable type-strain genomes for metagenomic binning, comparative biology and taxonomic classification.</title>
        <authorList>
            <person name="Goeker M."/>
        </authorList>
    </citation>
    <scope>NUCLEOTIDE SEQUENCE [LARGE SCALE GENOMIC DNA]</scope>
    <source>
        <strain evidence="11 12">DSM 24032</strain>
    </source>
</reference>
<dbReference type="Pfam" id="PF11612">
    <property type="entry name" value="T2SSJ"/>
    <property type="match status" value="1"/>
</dbReference>
<comment type="similarity">
    <text evidence="2">Belongs to the GSP J family.</text>
</comment>
<dbReference type="Gene3D" id="3.10.610.10">
    <property type="entry name" value="GSPII I/J protein-like"/>
    <property type="match status" value="1"/>
</dbReference>
<dbReference type="FunCoup" id="A0A395JH12">
    <property type="interactions" value="69"/>
</dbReference>
<dbReference type="GO" id="GO:0015628">
    <property type="term" value="P:protein secretion by the type II secretion system"/>
    <property type="evidence" value="ECO:0007669"/>
    <property type="project" value="InterPro"/>
</dbReference>
<dbReference type="Proteomes" id="UP000253083">
    <property type="component" value="Unassembled WGS sequence"/>
</dbReference>
<dbReference type="Pfam" id="PF07963">
    <property type="entry name" value="N_methyl"/>
    <property type="match status" value="1"/>
</dbReference>
<evidence type="ECO:0000256" key="1">
    <source>
        <dbReference type="ARBA" id="ARBA00004377"/>
    </source>
</evidence>
<proteinExistence type="inferred from homology"/>
<evidence type="ECO:0000313" key="12">
    <source>
        <dbReference type="Proteomes" id="UP000253083"/>
    </source>
</evidence>
<dbReference type="RefSeq" id="WP_113955258.1">
    <property type="nucleotide sequence ID" value="NZ_QNRT01000004.1"/>
</dbReference>
<dbReference type="OrthoDB" id="9794345at2"/>
<evidence type="ECO:0000256" key="7">
    <source>
        <dbReference type="ARBA" id="ARBA00022692"/>
    </source>
</evidence>
<evidence type="ECO:0000256" key="3">
    <source>
        <dbReference type="ARBA" id="ARBA00021539"/>
    </source>
</evidence>
<dbReference type="PANTHER" id="PTHR39583">
    <property type="entry name" value="TYPE II SECRETION SYSTEM PROTEIN J-RELATED"/>
    <property type="match status" value="1"/>
</dbReference>
<keyword evidence="9 10" id="KW-0472">Membrane</keyword>
<dbReference type="AlphaFoldDB" id="A0A395JH12"/>
<comment type="caution">
    <text evidence="11">The sequence shown here is derived from an EMBL/GenBank/DDBJ whole genome shotgun (WGS) entry which is preliminary data.</text>
</comment>
<dbReference type="EMBL" id="QNRT01000004">
    <property type="protein sequence ID" value="RBP49247.1"/>
    <property type="molecule type" value="Genomic_DNA"/>
</dbReference>
<dbReference type="InterPro" id="IPR051621">
    <property type="entry name" value="T2SS_protein_J"/>
</dbReference>
<evidence type="ECO:0000256" key="9">
    <source>
        <dbReference type="ARBA" id="ARBA00023136"/>
    </source>
</evidence>
<accession>A0A395JH12</accession>
<keyword evidence="8 10" id="KW-1133">Transmembrane helix</keyword>
<keyword evidence="4" id="KW-1003">Cell membrane</keyword>
<evidence type="ECO:0000313" key="11">
    <source>
        <dbReference type="EMBL" id="RBP49247.1"/>
    </source>
</evidence>
<name>A0A395JH12_9GAMM</name>
<evidence type="ECO:0000256" key="10">
    <source>
        <dbReference type="SAM" id="Phobius"/>
    </source>
</evidence>
<dbReference type="SUPFAM" id="SSF54523">
    <property type="entry name" value="Pili subunits"/>
    <property type="match status" value="1"/>
</dbReference>
<dbReference type="GO" id="GO:0005886">
    <property type="term" value="C:plasma membrane"/>
    <property type="evidence" value="ECO:0007669"/>
    <property type="project" value="UniProtKB-SubCell"/>
</dbReference>
<dbReference type="PANTHER" id="PTHR39583:SF2">
    <property type="entry name" value="TYPE II SECRETION SYSTEM PROTEIN J"/>
    <property type="match status" value="1"/>
</dbReference>
<keyword evidence="7 10" id="KW-0812">Transmembrane</keyword>
<dbReference type="InterPro" id="IPR012902">
    <property type="entry name" value="N_methyl_site"/>
</dbReference>
<evidence type="ECO:0000256" key="2">
    <source>
        <dbReference type="ARBA" id="ARBA00011084"/>
    </source>
</evidence>
<comment type="subcellular location">
    <subcellularLocation>
        <location evidence="1">Cell inner membrane</location>
        <topology evidence="1">Single-pass membrane protein</topology>
    </subcellularLocation>
</comment>
<dbReference type="InterPro" id="IPR010055">
    <property type="entry name" value="T2SS_protein-GspJ"/>
</dbReference>
<evidence type="ECO:0000256" key="6">
    <source>
        <dbReference type="ARBA" id="ARBA00022519"/>
    </source>
</evidence>
<keyword evidence="5" id="KW-0488">Methylation</keyword>
<evidence type="ECO:0000256" key="8">
    <source>
        <dbReference type="ARBA" id="ARBA00022989"/>
    </source>
</evidence>
<dbReference type="PROSITE" id="PS00409">
    <property type="entry name" value="PROKAR_NTER_METHYL"/>
    <property type="match status" value="1"/>
</dbReference>
<organism evidence="11 12">
    <name type="scientific">Arenicella xantha</name>
    <dbReference type="NCBI Taxonomy" id="644221"/>
    <lineage>
        <taxon>Bacteria</taxon>
        <taxon>Pseudomonadati</taxon>
        <taxon>Pseudomonadota</taxon>
        <taxon>Gammaproteobacteria</taxon>
        <taxon>Arenicellales</taxon>
        <taxon>Arenicellaceae</taxon>
        <taxon>Arenicella</taxon>
    </lineage>
</organism>
<gene>
    <name evidence="11" type="ORF">DFR28_104175</name>
</gene>
<feature type="transmembrane region" description="Helical" evidence="10">
    <location>
        <begin position="20"/>
        <end position="41"/>
    </location>
</feature>
<keyword evidence="12" id="KW-1185">Reference proteome</keyword>
<dbReference type="InterPro" id="IPR045584">
    <property type="entry name" value="Pilin-like"/>
</dbReference>
<dbReference type="InParanoid" id="A0A395JH12"/>
<evidence type="ECO:0000256" key="5">
    <source>
        <dbReference type="ARBA" id="ARBA00022481"/>
    </source>
</evidence>